<reference evidence="15" key="1">
    <citation type="submission" date="2019-02" db="EMBL/GenBank/DDBJ databases">
        <authorList>
            <person name="Li S.-H."/>
        </authorList>
    </citation>
    <scope>NUCLEOTIDE SEQUENCE</scope>
    <source>
        <strain evidence="15">IMCC8485</strain>
    </source>
</reference>
<keyword evidence="2 10" id="KW-0436">Ligase</keyword>
<evidence type="ECO:0000256" key="9">
    <source>
        <dbReference type="ARBA" id="ARBA00023316"/>
    </source>
</evidence>
<dbReference type="InterPro" id="IPR036565">
    <property type="entry name" value="Mur-like_cat_sf"/>
</dbReference>
<dbReference type="SUPFAM" id="SSF53244">
    <property type="entry name" value="MurD-like peptide ligases, peptide-binding domain"/>
    <property type="match status" value="1"/>
</dbReference>
<evidence type="ECO:0000256" key="7">
    <source>
        <dbReference type="ARBA" id="ARBA00022984"/>
    </source>
</evidence>
<feature type="domain" description="Mur ligase N-terminal catalytic" evidence="12">
    <location>
        <begin position="26"/>
        <end position="72"/>
    </location>
</feature>
<dbReference type="InterPro" id="IPR035911">
    <property type="entry name" value="MurE/MurF_N"/>
</dbReference>
<evidence type="ECO:0000256" key="8">
    <source>
        <dbReference type="ARBA" id="ARBA00023306"/>
    </source>
</evidence>
<evidence type="ECO:0000313" key="16">
    <source>
        <dbReference type="Proteomes" id="UP001143307"/>
    </source>
</evidence>
<dbReference type="NCBIfam" id="TIGR01143">
    <property type="entry name" value="murF"/>
    <property type="match status" value="1"/>
</dbReference>
<keyword evidence="4 10" id="KW-0547">Nucleotide-binding</keyword>
<evidence type="ECO:0000256" key="3">
    <source>
        <dbReference type="ARBA" id="ARBA00022618"/>
    </source>
</evidence>
<dbReference type="EC" id="6.3.2.10" evidence="10 11"/>
<keyword evidence="6 10" id="KW-0133">Cell shape</keyword>
<feature type="domain" description="Mur ligase central" evidence="14">
    <location>
        <begin position="106"/>
        <end position="293"/>
    </location>
</feature>
<dbReference type="InterPro" id="IPR013221">
    <property type="entry name" value="Mur_ligase_cen"/>
</dbReference>
<proteinExistence type="inferred from homology"/>
<dbReference type="Pfam" id="PF01225">
    <property type="entry name" value="Mur_ligase"/>
    <property type="match status" value="1"/>
</dbReference>
<accession>A0ABT3SQT0</accession>
<dbReference type="PANTHER" id="PTHR43024">
    <property type="entry name" value="UDP-N-ACETYLMURAMOYL-TRIPEPTIDE--D-ALANYL-D-ALANINE LIGASE"/>
    <property type="match status" value="1"/>
</dbReference>
<name>A0ABT3SQT0_9GAMM</name>
<evidence type="ECO:0000256" key="6">
    <source>
        <dbReference type="ARBA" id="ARBA00022960"/>
    </source>
</evidence>
<keyword evidence="3 10" id="KW-0132">Cell division</keyword>
<evidence type="ECO:0000256" key="4">
    <source>
        <dbReference type="ARBA" id="ARBA00022741"/>
    </source>
</evidence>
<keyword evidence="9 10" id="KW-0961">Cell wall biogenesis/degradation</keyword>
<comment type="similarity">
    <text evidence="10">Belongs to the MurCDEF family. MurF subfamily.</text>
</comment>
<dbReference type="Gene3D" id="3.40.1390.10">
    <property type="entry name" value="MurE/MurF, N-terminal domain"/>
    <property type="match status" value="1"/>
</dbReference>
<dbReference type="InterPro" id="IPR000713">
    <property type="entry name" value="Mur_ligase_N"/>
</dbReference>
<dbReference type="Pfam" id="PF08245">
    <property type="entry name" value="Mur_ligase_M"/>
    <property type="match status" value="1"/>
</dbReference>
<dbReference type="HAMAP" id="MF_02019">
    <property type="entry name" value="MurF"/>
    <property type="match status" value="1"/>
</dbReference>
<evidence type="ECO:0000256" key="1">
    <source>
        <dbReference type="ARBA" id="ARBA00022490"/>
    </source>
</evidence>
<keyword evidence="5 10" id="KW-0067">ATP-binding</keyword>
<evidence type="ECO:0000259" key="14">
    <source>
        <dbReference type="Pfam" id="PF08245"/>
    </source>
</evidence>
<dbReference type="InterPro" id="IPR005863">
    <property type="entry name" value="UDP-N-AcMur_synth"/>
</dbReference>
<evidence type="ECO:0000256" key="10">
    <source>
        <dbReference type="HAMAP-Rule" id="MF_02019"/>
    </source>
</evidence>
<dbReference type="InterPro" id="IPR004101">
    <property type="entry name" value="Mur_ligase_C"/>
</dbReference>
<evidence type="ECO:0000259" key="13">
    <source>
        <dbReference type="Pfam" id="PF02875"/>
    </source>
</evidence>
<comment type="caution">
    <text evidence="15">The sequence shown here is derived from an EMBL/GenBank/DDBJ whole genome shotgun (WGS) entry which is preliminary data.</text>
</comment>
<keyword evidence="8 10" id="KW-0131">Cell cycle</keyword>
<keyword evidence="1 10" id="KW-0963">Cytoplasm</keyword>
<dbReference type="GO" id="GO:0016874">
    <property type="term" value="F:ligase activity"/>
    <property type="evidence" value="ECO:0007669"/>
    <property type="project" value="UniProtKB-KW"/>
</dbReference>
<dbReference type="Gene3D" id="3.90.190.20">
    <property type="entry name" value="Mur ligase, C-terminal domain"/>
    <property type="match status" value="1"/>
</dbReference>
<evidence type="ECO:0000259" key="12">
    <source>
        <dbReference type="Pfam" id="PF01225"/>
    </source>
</evidence>
<gene>
    <name evidence="10" type="primary">murF</name>
    <name evidence="15" type="ORF">EYC87_01190</name>
</gene>
<organism evidence="15 16">
    <name type="scientific">Candidatus Seongchinamella marina</name>
    <dbReference type="NCBI Taxonomy" id="2518990"/>
    <lineage>
        <taxon>Bacteria</taxon>
        <taxon>Pseudomonadati</taxon>
        <taxon>Pseudomonadota</taxon>
        <taxon>Gammaproteobacteria</taxon>
        <taxon>Cellvibrionales</taxon>
        <taxon>Halieaceae</taxon>
        <taxon>Seongchinamella</taxon>
    </lineage>
</organism>
<dbReference type="PANTHER" id="PTHR43024:SF1">
    <property type="entry name" value="UDP-N-ACETYLMURAMOYL-TRIPEPTIDE--D-ALANYL-D-ALANINE LIGASE"/>
    <property type="match status" value="1"/>
</dbReference>
<evidence type="ECO:0000256" key="11">
    <source>
        <dbReference type="RuleBase" id="RU004136"/>
    </source>
</evidence>
<comment type="catalytic activity">
    <reaction evidence="10 11">
        <text>D-alanyl-D-alanine + UDP-N-acetyl-alpha-D-muramoyl-L-alanyl-gamma-D-glutamyl-meso-2,6-diaminopimelate + ATP = UDP-N-acetyl-alpha-D-muramoyl-L-alanyl-gamma-D-glutamyl-meso-2,6-diaminopimeloyl-D-alanyl-D-alanine + ADP + phosphate + H(+)</text>
        <dbReference type="Rhea" id="RHEA:28374"/>
        <dbReference type="ChEBI" id="CHEBI:15378"/>
        <dbReference type="ChEBI" id="CHEBI:30616"/>
        <dbReference type="ChEBI" id="CHEBI:43474"/>
        <dbReference type="ChEBI" id="CHEBI:57822"/>
        <dbReference type="ChEBI" id="CHEBI:61386"/>
        <dbReference type="ChEBI" id="CHEBI:83905"/>
        <dbReference type="ChEBI" id="CHEBI:456216"/>
        <dbReference type="EC" id="6.3.2.10"/>
    </reaction>
</comment>
<dbReference type="InterPro" id="IPR036615">
    <property type="entry name" value="Mur_ligase_C_dom_sf"/>
</dbReference>
<dbReference type="Gene3D" id="3.40.1190.10">
    <property type="entry name" value="Mur-like, catalytic domain"/>
    <property type="match status" value="1"/>
</dbReference>
<dbReference type="Pfam" id="PF02875">
    <property type="entry name" value="Mur_ligase_C"/>
    <property type="match status" value="1"/>
</dbReference>
<comment type="pathway">
    <text evidence="10 11">Cell wall biogenesis; peptidoglycan biosynthesis.</text>
</comment>
<comment type="function">
    <text evidence="10 11">Involved in cell wall formation. Catalyzes the final step in the synthesis of UDP-N-acetylmuramoyl-pentapeptide, the precursor of murein.</text>
</comment>
<sequence>MMRPMRLSELQEPLQGRITGEDVCFTNVFTDSRQIAKNGLFVALVGENFDGNDYVEAVAENGAVAALVSCSSSSALPQLCVGDTQTALGRLGAFNRDLYTGPLVAITGSSGKTTAKNLINGVLSQRGATLATNGNFNNEVGVPLTLLRLSQEHEFAVVEMGAARQGDISWLCELGRPSVAVLLNAMPAHMESFGSLETIARTKGEIFDALAAGDVAVVNADQPWAEDWKARAGAATILDFSLNGDAAVVATQIESHGIAGSSFVAVTPKGSVDVSLRLPGEHNIANALAAIAVGLACELALAEIAAGLESVAPVAGRLSVQVAASGALVIDDCYNANPGSALAAIDTLAASEGQGTLVMGAMLELGENSIELHRQLGVHAREAGLAQFWGVGAELKVAVDAFGERGRWFEHCYQAVVAASASFSQGDTVLIKGSRGARMERVLQALVPDQTERES</sequence>
<feature type="domain" description="Mur ligase C-terminal" evidence="13">
    <location>
        <begin position="316"/>
        <end position="435"/>
    </location>
</feature>
<dbReference type="SUPFAM" id="SSF63418">
    <property type="entry name" value="MurE/MurF N-terminal domain"/>
    <property type="match status" value="1"/>
</dbReference>
<evidence type="ECO:0000313" key="15">
    <source>
        <dbReference type="EMBL" id="MCX2972199.1"/>
    </source>
</evidence>
<comment type="subcellular location">
    <subcellularLocation>
        <location evidence="10 11">Cytoplasm</location>
    </subcellularLocation>
</comment>
<dbReference type="RefSeq" id="WP_279251244.1">
    <property type="nucleotide sequence ID" value="NZ_SHNP01000001.1"/>
</dbReference>
<keyword evidence="7 10" id="KW-0573">Peptidoglycan synthesis</keyword>
<keyword evidence="16" id="KW-1185">Reference proteome</keyword>
<dbReference type="SUPFAM" id="SSF53623">
    <property type="entry name" value="MurD-like peptide ligases, catalytic domain"/>
    <property type="match status" value="1"/>
</dbReference>
<dbReference type="InterPro" id="IPR051046">
    <property type="entry name" value="MurCDEF_CellWall_CoF430Synth"/>
</dbReference>
<protein>
    <recommendedName>
        <fullName evidence="10 11">UDP-N-acetylmuramoyl-tripeptide--D-alanyl-D-alanine ligase</fullName>
        <ecNumber evidence="10 11">6.3.2.10</ecNumber>
    </recommendedName>
    <alternativeName>
        <fullName evidence="10">D-alanyl-D-alanine-adding enzyme</fullName>
    </alternativeName>
</protein>
<dbReference type="Proteomes" id="UP001143307">
    <property type="component" value="Unassembled WGS sequence"/>
</dbReference>
<feature type="binding site" evidence="10">
    <location>
        <begin position="108"/>
        <end position="114"/>
    </location>
    <ligand>
        <name>ATP</name>
        <dbReference type="ChEBI" id="CHEBI:30616"/>
    </ligand>
</feature>
<evidence type="ECO:0000256" key="2">
    <source>
        <dbReference type="ARBA" id="ARBA00022598"/>
    </source>
</evidence>
<dbReference type="EMBL" id="SHNP01000001">
    <property type="protein sequence ID" value="MCX2972199.1"/>
    <property type="molecule type" value="Genomic_DNA"/>
</dbReference>
<evidence type="ECO:0000256" key="5">
    <source>
        <dbReference type="ARBA" id="ARBA00022840"/>
    </source>
</evidence>